<comment type="similarity">
    <text evidence="1">Belongs to the UPF0213 family.</text>
</comment>
<dbReference type="RefSeq" id="WP_101519783.1">
    <property type="nucleotide sequence ID" value="NZ_PKLZ01000001.1"/>
</dbReference>
<dbReference type="Gene3D" id="3.40.1440.10">
    <property type="entry name" value="GIY-YIG endonuclease"/>
    <property type="match status" value="1"/>
</dbReference>
<comment type="caution">
    <text evidence="3">The sequence shown here is derived from an EMBL/GenBank/DDBJ whole genome shotgun (WGS) entry which is preliminary data.</text>
</comment>
<dbReference type="Pfam" id="PF01541">
    <property type="entry name" value="GIY-YIG"/>
    <property type="match status" value="1"/>
</dbReference>
<evidence type="ECO:0000259" key="2">
    <source>
        <dbReference type="PROSITE" id="PS50164"/>
    </source>
</evidence>
<keyword evidence="4" id="KW-1185">Reference proteome</keyword>
<organism evidence="3 4">
    <name type="scientific">Kineobactrum sediminis</name>
    <dbReference type="NCBI Taxonomy" id="1905677"/>
    <lineage>
        <taxon>Bacteria</taxon>
        <taxon>Pseudomonadati</taxon>
        <taxon>Pseudomonadota</taxon>
        <taxon>Gammaproteobacteria</taxon>
        <taxon>Cellvibrionales</taxon>
        <taxon>Halieaceae</taxon>
        <taxon>Kineobactrum</taxon>
    </lineage>
</organism>
<protein>
    <submittedName>
        <fullName evidence="3">Endonuclease</fullName>
    </submittedName>
</protein>
<dbReference type="AlphaFoldDB" id="A0A2N5Y6Z0"/>
<keyword evidence="3" id="KW-0378">Hydrolase</keyword>
<dbReference type="PROSITE" id="PS50164">
    <property type="entry name" value="GIY_YIG"/>
    <property type="match status" value="1"/>
</dbReference>
<evidence type="ECO:0000256" key="1">
    <source>
        <dbReference type="ARBA" id="ARBA00007435"/>
    </source>
</evidence>
<dbReference type="CDD" id="cd10456">
    <property type="entry name" value="GIY-YIG_UPF0213"/>
    <property type="match status" value="1"/>
</dbReference>
<evidence type="ECO:0000313" key="4">
    <source>
        <dbReference type="Proteomes" id="UP000234845"/>
    </source>
</evidence>
<dbReference type="SUPFAM" id="SSF82771">
    <property type="entry name" value="GIY-YIG endonuclease"/>
    <property type="match status" value="1"/>
</dbReference>
<name>A0A2N5Y6Z0_9GAMM</name>
<accession>A0A2N5Y6Z0</accession>
<gene>
    <name evidence="3" type="ORF">CWI75_02020</name>
</gene>
<dbReference type="InterPro" id="IPR035901">
    <property type="entry name" value="GIY-YIG_endonuc_sf"/>
</dbReference>
<evidence type="ECO:0000313" key="3">
    <source>
        <dbReference type="EMBL" id="PLW84147.1"/>
    </source>
</evidence>
<dbReference type="InterPro" id="IPR000305">
    <property type="entry name" value="GIY-YIG_endonuc"/>
</dbReference>
<dbReference type="OrthoDB" id="9797095at2"/>
<dbReference type="GO" id="GO:0004519">
    <property type="term" value="F:endonuclease activity"/>
    <property type="evidence" value="ECO:0007669"/>
    <property type="project" value="UniProtKB-KW"/>
</dbReference>
<reference evidence="4" key="1">
    <citation type="submission" date="2017-11" db="EMBL/GenBank/DDBJ databases">
        <title>The draft genome sequence of Chromatocurvus sp. F02.</title>
        <authorList>
            <person name="Du Z.-J."/>
            <person name="Chang Y.-Q."/>
        </authorList>
    </citation>
    <scope>NUCLEOTIDE SEQUENCE [LARGE SCALE GENOMIC DNA]</scope>
    <source>
        <strain evidence="4">F02</strain>
    </source>
</reference>
<dbReference type="InterPro" id="IPR050190">
    <property type="entry name" value="UPF0213_domain"/>
</dbReference>
<dbReference type="Proteomes" id="UP000234845">
    <property type="component" value="Unassembled WGS sequence"/>
</dbReference>
<dbReference type="EMBL" id="PKLZ01000001">
    <property type="protein sequence ID" value="PLW84147.1"/>
    <property type="molecule type" value="Genomic_DNA"/>
</dbReference>
<keyword evidence="3" id="KW-0540">Nuclease</keyword>
<sequence>MTAATDAVPGQWCVYLLQCADGSLYTGVTVNLQRRLAQHNGIVAGGPRYTRGRRPVQLLWCEEAYDRSAAQRREVAVKRLPRLAKLALLS</sequence>
<keyword evidence="3" id="KW-0255">Endonuclease</keyword>
<proteinExistence type="inferred from homology"/>
<feature type="domain" description="GIY-YIG" evidence="2">
    <location>
        <begin position="10"/>
        <end position="88"/>
    </location>
</feature>
<dbReference type="PANTHER" id="PTHR34477:SF1">
    <property type="entry name" value="UPF0213 PROTEIN YHBQ"/>
    <property type="match status" value="1"/>
</dbReference>
<dbReference type="PANTHER" id="PTHR34477">
    <property type="entry name" value="UPF0213 PROTEIN YHBQ"/>
    <property type="match status" value="1"/>
</dbReference>